<dbReference type="Proteomes" id="UP001501310">
    <property type="component" value="Unassembled WGS sequence"/>
</dbReference>
<evidence type="ECO:0000313" key="2">
    <source>
        <dbReference type="Proteomes" id="UP001501310"/>
    </source>
</evidence>
<evidence type="ECO:0008006" key="3">
    <source>
        <dbReference type="Google" id="ProtNLM"/>
    </source>
</evidence>
<dbReference type="InterPro" id="IPR008767">
    <property type="entry name" value="Phage_SPP1_head-tail_adaptor"/>
</dbReference>
<dbReference type="InterPro" id="IPR038666">
    <property type="entry name" value="SSP1_head-tail_sf"/>
</dbReference>
<dbReference type="Gene3D" id="2.40.10.270">
    <property type="entry name" value="Bacteriophage SPP1 head-tail adaptor protein"/>
    <property type="match status" value="1"/>
</dbReference>
<proteinExistence type="predicted"/>
<reference evidence="2" key="1">
    <citation type="journal article" date="2019" name="Int. J. Syst. Evol. Microbiol.">
        <title>The Global Catalogue of Microorganisms (GCM) 10K type strain sequencing project: providing services to taxonomists for standard genome sequencing and annotation.</title>
        <authorList>
            <consortium name="The Broad Institute Genomics Platform"/>
            <consortium name="The Broad Institute Genome Sequencing Center for Infectious Disease"/>
            <person name="Wu L."/>
            <person name="Ma J."/>
        </authorList>
    </citation>
    <scope>NUCLEOTIDE SEQUENCE [LARGE SCALE GENOMIC DNA]</scope>
    <source>
        <strain evidence="2">JCM 16603</strain>
    </source>
</reference>
<sequence>MPVTEFAGSLNQRIELWAHSQERLPSGTASQEREFLLSCRAAIVLEGFGTESEAMSLSAMPRYRLAVRKLPDFSVGHQVRWRGRNLLIRQVVDDPVQPDRLILRCEEQR</sequence>
<dbReference type="Pfam" id="PF05521">
    <property type="entry name" value="Phage_HCP"/>
    <property type="match status" value="1"/>
</dbReference>
<comment type="caution">
    <text evidence="1">The sequence shown here is derived from an EMBL/GenBank/DDBJ whole genome shotgun (WGS) entry which is preliminary data.</text>
</comment>
<dbReference type="EMBL" id="BAAAZD010000002">
    <property type="protein sequence ID" value="GAA4005175.1"/>
    <property type="molecule type" value="Genomic_DNA"/>
</dbReference>
<keyword evidence="2" id="KW-1185">Reference proteome</keyword>
<accession>A0ABP7S179</accession>
<organism evidence="1 2">
    <name type="scientific">Sphingomonas humi</name>
    <dbReference type="NCBI Taxonomy" id="335630"/>
    <lineage>
        <taxon>Bacteria</taxon>
        <taxon>Pseudomonadati</taxon>
        <taxon>Pseudomonadota</taxon>
        <taxon>Alphaproteobacteria</taxon>
        <taxon>Sphingomonadales</taxon>
        <taxon>Sphingomonadaceae</taxon>
        <taxon>Sphingomonas</taxon>
    </lineage>
</organism>
<gene>
    <name evidence="1" type="ORF">GCM10022211_16750</name>
</gene>
<protein>
    <recommendedName>
        <fullName evidence="3">Phage head-tail adapter protein</fullName>
    </recommendedName>
</protein>
<name>A0ABP7S179_9SPHN</name>
<evidence type="ECO:0000313" key="1">
    <source>
        <dbReference type="EMBL" id="GAA4005175.1"/>
    </source>
</evidence>